<reference evidence="4 5" key="1">
    <citation type="submission" date="2020-08" db="EMBL/GenBank/DDBJ databases">
        <title>Genomic Encyclopedia of Type Strains, Phase III (KMG-III): the genomes of soil and plant-associated and newly described type strains.</title>
        <authorList>
            <person name="Whitman W."/>
        </authorList>
    </citation>
    <scope>NUCLEOTIDE SEQUENCE [LARGE SCALE GENOMIC DNA]</scope>
    <source>
        <strain evidence="4 5">CECT 7247</strain>
    </source>
</reference>
<dbReference type="PANTHER" id="PTHR21043">
    <property type="entry name" value="IOJAP SUPERFAMILY ORTHOLOG"/>
    <property type="match status" value="1"/>
</dbReference>
<protein>
    <recommendedName>
        <fullName evidence="2">Ribosomal silencing factor RsfS</fullName>
    </recommendedName>
</protein>
<evidence type="ECO:0000313" key="4">
    <source>
        <dbReference type="EMBL" id="MBB3194070.1"/>
    </source>
</evidence>
<accession>A0ABR6GPM3</accession>
<evidence type="ECO:0000256" key="1">
    <source>
        <dbReference type="ARBA" id="ARBA00010574"/>
    </source>
</evidence>
<name>A0ABR6GPM3_9BURK</name>
<dbReference type="NCBIfam" id="TIGR00090">
    <property type="entry name" value="rsfS_iojap_ybeB"/>
    <property type="match status" value="1"/>
</dbReference>
<sequence>MDIKKLQRAIVDGLEDVKAQDILVFDTEALSPLFERVIIASGTSNRQTKALASSVRETVKKRGMQVMRTEGEDNGEWIIVDCGAAVVHVMQPAIREYYHLEELWGGKPVKLKLGDSGTRLVKASEPMDEEDEDGVMVKKPARKAKAATSAAAPAKKAPTRAAGSKSAAVKADGKAPAGKSSVKSSAKPAGKAAAGKTAAGKATAKSAGKVASKTATKTTSKTTGTKATSTVAAKAGAAKPAARKTAGRSAPKEVIAQTIKVGTKKPAAKKAVATKTAAKPAAKSAARPAAKSAAKPATKSAVKKPAARKTTVTTGTKSKSKA</sequence>
<dbReference type="Gene3D" id="3.30.460.10">
    <property type="entry name" value="Beta Polymerase, domain 2"/>
    <property type="match status" value="1"/>
</dbReference>
<feature type="compositionally biased region" description="Low complexity" evidence="3">
    <location>
        <begin position="174"/>
        <end position="240"/>
    </location>
</feature>
<feature type="compositionally biased region" description="Low complexity" evidence="3">
    <location>
        <begin position="269"/>
        <end position="300"/>
    </location>
</feature>
<comment type="similarity">
    <text evidence="1 2">Belongs to the Iojap/RsfS family.</text>
</comment>
<organism evidence="4 5">
    <name type="scientific">Roseateles terrae</name>
    <dbReference type="NCBI Taxonomy" id="431060"/>
    <lineage>
        <taxon>Bacteria</taxon>
        <taxon>Pseudomonadati</taxon>
        <taxon>Pseudomonadota</taxon>
        <taxon>Betaproteobacteria</taxon>
        <taxon>Burkholderiales</taxon>
        <taxon>Sphaerotilaceae</taxon>
        <taxon>Roseateles</taxon>
    </lineage>
</organism>
<feature type="compositionally biased region" description="Low complexity" evidence="3">
    <location>
        <begin position="308"/>
        <end position="322"/>
    </location>
</feature>
<evidence type="ECO:0000313" key="5">
    <source>
        <dbReference type="Proteomes" id="UP000574369"/>
    </source>
</evidence>
<dbReference type="Proteomes" id="UP000574369">
    <property type="component" value="Unassembled WGS sequence"/>
</dbReference>
<feature type="region of interest" description="Disordered" evidence="3">
    <location>
        <begin position="120"/>
        <end position="322"/>
    </location>
</feature>
<dbReference type="PANTHER" id="PTHR21043:SF0">
    <property type="entry name" value="MITOCHONDRIAL ASSEMBLY OF RIBOSOMAL LARGE SUBUNIT PROTEIN 1"/>
    <property type="match status" value="1"/>
</dbReference>
<comment type="subcellular location">
    <subcellularLocation>
        <location evidence="2">Cytoplasm</location>
    </subcellularLocation>
</comment>
<dbReference type="HAMAP" id="MF_01477">
    <property type="entry name" value="Iojap_RsfS"/>
    <property type="match status" value="1"/>
</dbReference>
<dbReference type="Pfam" id="PF02410">
    <property type="entry name" value="RsfS"/>
    <property type="match status" value="1"/>
</dbReference>
<keyword evidence="5" id="KW-1185">Reference proteome</keyword>
<gene>
    <name evidence="2" type="primary">rsfS</name>
    <name evidence="4" type="ORF">FHS28_001455</name>
</gene>
<evidence type="ECO:0000256" key="2">
    <source>
        <dbReference type="HAMAP-Rule" id="MF_01477"/>
    </source>
</evidence>
<keyword evidence="2" id="KW-0810">Translation regulation</keyword>
<keyword evidence="2" id="KW-0678">Repressor</keyword>
<keyword evidence="2" id="KW-0963">Cytoplasm</keyword>
<comment type="subunit">
    <text evidence="2">Interacts with ribosomal protein uL14 (rplN).</text>
</comment>
<proteinExistence type="inferred from homology"/>
<dbReference type="InterPro" id="IPR004394">
    <property type="entry name" value="Iojap/RsfS/C7orf30"/>
</dbReference>
<dbReference type="InterPro" id="IPR043519">
    <property type="entry name" value="NT_sf"/>
</dbReference>
<feature type="compositionally biased region" description="Low complexity" evidence="3">
    <location>
        <begin position="146"/>
        <end position="162"/>
    </location>
</feature>
<dbReference type="RefSeq" id="WP_088449952.1">
    <property type="nucleotide sequence ID" value="NZ_JACHXO010000002.1"/>
</dbReference>
<comment type="caution">
    <text evidence="4">The sequence shown here is derived from an EMBL/GenBank/DDBJ whole genome shotgun (WGS) entry which is preliminary data.</text>
</comment>
<dbReference type="SUPFAM" id="SSF81301">
    <property type="entry name" value="Nucleotidyltransferase"/>
    <property type="match status" value="1"/>
</dbReference>
<comment type="function">
    <text evidence="2">Functions as a ribosomal silencing factor. Interacts with ribosomal protein uL14 (rplN), blocking formation of intersubunit bridge B8. Prevents association of the 30S and 50S ribosomal subunits and the formation of functional ribosomes, thus repressing translation.</text>
</comment>
<evidence type="ECO:0000256" key="3">
    <source>
        <dbReference type="SAM" id="MobiDB-lite"/>
    </source>
</evidence>
<dbReference type="EMBL" id="JACHXO010000002">
    <property type="protein sequence ID" value="MBB3194070.1"/>
    <property type="molecule type" value="Genomic_DNA"/>
</dbReference>